<dbReference type="Proteomes" id="UP000051242">
    <property type="component" value="Unassembled WGS sequence"/>
</dbReference>
<dbReference type="EMBL" id="LICD01000008">
    <property type="protein sequence ID" value="KRO84254.1"/>
    <property type="molecule type" value="Genomic_DNA"/>
</dbReference>
<dbReference type="InterPro" id="IPR036868">
    <property type="entry name" value="TusA-like_sf"/>
</dbReference>
<evidence type="ECO:0000259" key="2">
    <source>
        <dbReference type="Pfam" id="PF01206"/>
    </source>
</evidence>
<feature type="domain" description="UPF0033" evidence="2">
    <location>
        <begin position="7"/>
        <end position="76"/>
    </location>
</feature>
<accession>A0A0R2TBJ3</accession>
<dbReference type="PANTHER" id="PTHR33279:SF2">
    <property type="entry name" value="SULFUR CARRIER PROTEIN TUSA"/>
    <property type="match status" value="1"/>
</dbReference>
<reference evidence="3 4" key="1">
    <citation type="submission" date="2015-10" db="EMBL/GenBank/DDBJ databases">
        <title>Metagenome-Assembled Genomes uncover a global brackish microbiome.</title>
        <authorList>
            <person name="Hugerth L.W."/>
            <person name="Larsson J."/>
            <person name="Alneberg J."/>
            <person name="Lindh M.V."/>
            <person name="Legrand C."/>
            <person name="Pinhassi J."/>
            <person name="Andersson A.F."/>
        </authorList>
    </citation>
    <scope>NUCLEOTIDE SEQUENCE [LARGE SCALE GENOMIC DNA]</scope>
    <source>
        <strain evidence="3">BACL22 MAG-120619-bin3</strain>
    </source>
</reference>
<protein>
    <submittedName>
        <fullName evidence="3">Response regulator SirA</fullName>
    </submittedName>
</protein>
<sequence length="77" mass="8598">MELKSDIQLDLSGLQCPMPLLKAKLALNSMASAQVLKVTATDPASEKDFKLFATQSDNEILDFKKDAAAYFYWIRKA</sequence>
<gene>
    <name evidence="3" type="ORF">ABR85_04615</name>
</gene>
<organism evidence="3 4">
    <name type="scientific">OM182 bacterium BACL3 MAG-120619-bin3</name>
    <dbReference type="NCBI Taxonomy" id="1655593"/>
    <lineage>
        <taxon>Bacteria</taxon>
        <taxon>Pseudomonadati</taxon>
        <taxon>Pseudomonadota</taxon>
        <taxon>Gammaproteobacteria</taxon>
        <taxon>OMG group</taxon>
        <taxon>OM182 clade</taxon>
    </lineage>
</organism>
<dbReference type="PANTHER" id="PTHR33279">
    <property type="entry name" value="SULFUR CARRIER PROTEIN YEDF-RELATED"/>
    <property type="match status" value="1"/>
</dbReference>
<evidence type="ECO:0000313" key="3">
    <source>
        <dbReference type="EMBL" id="KRO84254.1"/>
    </source>
</evidence>
<evidence type="ECO:0000256" key="1">
    <source>
        <dbReference type="ARBA" id="ARBA00008984"/>
    </source>
</evidence>
<evidence type="ECO:0000313" key="4">
    <source>
        <dbReference type="Proteomes" id="UP000051242"/>
    </source>
</evidence>
<dbReference type="SUPFAM" id="SSF64307">
    <property type="entry name" value="SirA-like"/>
    <property type="match status" value="1"/>
</dbReference>
<dbReference type="Gene3D" id="3.30.110.40">
    <property type="entry name" value="TusA-like domain"/>
    <property type="match status" value="1"/>
</dbReference>
<proteinExistence type="inferred from homology"/>
<comment type="caution">
    <text evidence="3">The sequence shown here is derived from an EMBL/GenBank/DDBJ whole genome shotgun (WGS) entry which is preliminary data.</text>
</comment>
<dbReference type="Pfam" id="PF01206">
    <property type="entry name" value="TusA"/>
    <property type="match status" value="1"/>
</dbReference>
<dbReference type="InterPro" id="IPR001455">
    <property type="entry name" value="TusA-like"/>
</dbReference>
<comment type="similarity">
    <text evidence="1">Belongs to the sulfur carrier protein TusA family.</text>
</comment>
<dbReference type="AlphaFoldDB" id="A0A0R2TBJ3"/>
<dbReference type="CDD" id="cd00291">
    <property type="entry name" value="SirA_YedF_YeeD"/>
    <property type="match status" value="1"/>
</dbReference>
<name>A0A0R2TBJ3_9GAMM</name>